<sequence length="328" mass="37334">GKQLFDSAHRRCRRRMFLLQCSTLEMPDNRTRRASAASFLLRARDEGRSVRDEVSDLVRSALAPSTRKTYGSAETLFRDVIFGPNVSMRSIYPATGEMILTFIYIMDQVGYPYSTIRTYTSALRTRHLEEGYVYPEIEAEHIKRALIAVRKRQGTMLTDVKEKQPLTVAQMRLVVTKCGQKHGNICTAILLCTFALLRSRECLSLRCDEIHFERVDGMDTARLLVRRSKCDQVSAGVVLRIGCAMSSTAQQCNEDLCAVHSLYGYMCDGFRSGRLSRDGLVFPNLKYETFRQKVQSIIKSADRAARPKTTWGTHSLRRSGAQWLWFCG</sequence>
<comment type="caution">
    <text evidence="4">The sequence shown here is derived from an EMBL/GenBank/DDBJ whole genome shotgun (WGS) entry which is preliminary data.</text>
</comment>
<evidence type="ECO:0000313" key="3">
    <source>
        <dbReference type="EMBL" id="KAF4743285.1"/>
    </source>
</evidence>
<dbReference type="Gene3D" id="1.10.443.10">
    <property type="entry name" value="Intergrase catalytic core"/>
    <property type="match status" value="1"/>
</dbReference>
<dbReference type="InterPro" id="IPR010998">
    <property type="entry name" value="Integrase_recombinase_N"/>
</dbReference>
<dbReference type="AlphaFoldDB" id="A0A7J6U948"/>
<dbReference type="GO" id="GO:0006310">
    <property type="term" value="P:DNA recombination"/>
    <property type="evidence" value="ECO:0007669"/>
    <property type="project" value="UniProtKB-KW"/>
</dbReference>
<dbReference type="InterPro" id="IPR011010">
    <property type="entry name" value="DNA_brk_join_enz"/>
</dbReference>
<organism evidence="4 5">
    <name type="scientific">Perkinsus olseni</name>
    <name type="common">Perkinsus atlanticus</name>
    <dbReference type="NCBI Taxonomy" id="32597"/>
    <lineage>
        <taxon>Eukaryota</taxon>
        <taxon>Sar</taxon>
        <taxon>Alveolata</taxon>
        <taxon>Perkinsozoa</taxon>
        <taxon>Perkinsea</taxon>
        <taxon>Perkinsida</taxon>
        <taxon>Perkinsidae</taxon>
        <taxon>Perkinsus</taxon>
    </lineage>
</organism>
<keyword evidence="2" id="KW-0233">DNA recombination</keyword>
<reference evidence="5 6" key="1">
    <citation type="submission" date="2020-04" db="EMBL/GenBank/DDBJ databases">
        <title>Perkinsus olseni comparative genomics.</title>
        <authorList>
            <person name="Bogema D.R."/>
        </authorList>
    </citation>
    <scope>NUCLEOTIDE SEQUENCE [LARGE SCALE GENOMIC DNA]</scope>
    <source>
        <strain evidence="3">ATCC PRA-205</strain>
        <strain evidence="4 5">ATCC PRA-207</strain>
    </source>
</reference>
<dbReference type="Gene3D" id="1.10.150.130">
    <property type="match status" value="1"/>
</dbReference>
<dbReference type="GO" id="GO:0003677">
    <property type="term" value="F:DNA binding"/>
    <property type="evidence" value="ECO:0007669"/>
    <property type="project" value="UniProtKB-KW"/>
</dbReference>
<feature type="non-terminal residue" evidence="4">
    <location>
        <position position="328"/>
    </location>
</feature>
<dbReference type="OMA" id="LRIGCAM"/>
<evidence type="ECO:0000313" key="5">
    <source>
        <dbReference type="Proteomes" id="UP000553632"/>
    </source>
</evidence>
<dbReference type="Proteomes" id="UP000553632">
    <property type="component" value="Unassembled WGS sequence"/>
</dbReference>
<evidence type="ECO:0000313" key="4">
    <source>
        <dbReference type="EMBL" id="KAF4753702.1"/>
    </source>
</evidence>
<dbReference type="Proteomes" id="UP000574390">
    <property type="component" value="Unassembled WGS sequence"/>
</dbReference>
<dbReference type="GO" id="GO:0015074">
    <property type="term" value="P:DNA integration"/>
    <property type="evidence" value="ECO:0007669"/>
    <property type="project" value="InterPro"/>
</dbReference>
<keyword evidence="5" id="KW-1185">Reference proteome</keyword>
<evidence type="ECO:0008006" key="7">
    <source>
        <dbReference type="Google" id="ProtNLM"/>
    </source>
</evidence>
<evidence type="ECO:0000256" key="1">
    <source>
        <dbReference type="ARBA" id="ARBA00023125"/>
    </source>
</evidence>
<dbReference type="SUPFAM" id="SSF56349">
    <property type="entry name" value="DNA breaking-rejoining enzymes"/>
    <property type="match status" value="1"/>
</dbReference>
<dbReference type="EMBL" id="JABANM010008033">
    <property type="protein sequence ID" value="KAF4743285.1"/>
    <property type="molecule type" value="Genomic_DNA"/>
</dbReference>
<feature type="non-terminal residue" evidence="4">
    <location>
        <position position="1"/>
    </location>
</feature>
<dbReference type="EMBL" id="JABANO010005330">
    <property type="protein sequence ID" value="KAF4753702.1"/>
    <property type="molecule type" value="Genomic_DNA"/>
</dbReference>
<dbReference type="SUPFAM" id="SSF47823">
    <property type="entry name" value="lambda integrase-like, N-terminal domain"/>
    <property type="match status" value="1"/>
</dbReference>
<evidence type="ECO:0000313" key="6">
    <source>
        <dbReference type="Proteomes" id="UP000574390"/>
    </source>
</evidence>
<protein>
    <recommendedName>
        <fullName evidence="7">Tyr recombinase domain-containing protein</fullName>
    </recommendedName>
</protein>
<proteinExistence type="predicted"/>
<dbReference type="InterPro" id="IPR013762">
    <property type="entry name" value="Integrase-like_cat_sf"/>
</dbReference>
<accession>A0A7J6U948</accession>
<evidence type="ECO:0000256" key="2">
    <source>
        <dbReference type="ARBA" id="ARBA00023172"/>
    </source>
</evidence>
<gene>
    <name evidence="3" type="ORF">FOZ62_009899</name>
    <name evidence="4" type="ORF">FOZ63_010804</name>
</gene>
<keyword evidence="1" id="KW-0238">DNA-binding</keyword>
<name>A0A7J6U948_PEROL</name>